<dbReference type="Pfam" id="PF14749">
    <property type="entry name" value="Acyl-CoA_ox_N"/>
    <property type="match status" value="1"/>
</dbReference>
<sequence>MASTRPAPETLQPQDIQQERTACSFDVDTMSCILPGSKAERDNARWLLSLLKSDADRTFDKEDRVFQSRNERFFNGQKIALRYFEIRNRHGLDKKDADLLRLYTDEYLPIQVAESMAQPTLMRQASAEQWSEWGPMVRSGRWIGCYMQTELAHGSNLSALRTTATLDIDTDEWVIHTPEPSAGKVWIGGSGLTATYGIVMANLIIKRKSYGMHPFLVHLRSLQDHTLLPGRHIMEMGCKLGAPAMDNGYICFDNVRIPRTHLLQRFQTVSKDGMYEKRNAAAQVMTRGTMTLVRVGLCEIAAHHLARAATIAIRYAVVRRQGTSATKPDQLEPKILDYASVQTRVLTALASAYAITFAGQHLRRLYNEMIAEIDKTGNSGLLPIVHGYSSVLKAVCTNESLAGIERCRRSMGGHGFSQASGFDFERNQPNAGLIYEGENSMLLAGPSAQFLIKQLHETRKGKGKAIRPELAYLEWISGASGAVEDISKRMQTITAEQFEKPRVLLDLLGCRAALLVDRLAQHRSESHSREDGVYEHIDTNLAVRASTAHGVYLLAYAFHDLVEQLMSSDATSTKVRFGVSVQHTHVAALDNLLRFYLLQNCLLSQDALGDLLELGLLSGAQLDKLRRSAARLLSGPIRRDALGLVESFDMDDWYLCSPLGSSDGRAYERMIEWMKLEPLNHTGERGARDEKGVVKGYTDGIGRLIRGEAVPFTERARL</sequence>
<reference evidence="18 19" key="1">
    <citation type="journal article" date="2006" name="Nature">
        <title>Insights from the genome of the biotrophic fungal plant pathogen Ustilago maydis.</title>
        <authorList>
            <person name="Kamper J."/>
            <person name="Kahmann R."/>
            <person name="Bolker M."/>
            <person name="Ma L.J."/>
            <person name="Brefort T."/>
            <person name="Saville B.J."/>
            <person name="Banuett F."/>
            <person name="Kronstad J.W."/>
            <person name="Gold S.E."/>
            <person name="Muller O."/>
            <person name="Perlin M.H."/>
            <person name="Wosten H.A."/>
            <person name="de Vries R."/>
            <person name="Ruiz-Herrera J."/>
            <person name="Reynaga-Pena C.G."/>
            <person name="Snetselaar K."/>
            <person name="McCann M."/>
            <person name="Perez-Martin J."/>
            <person name="Feldbrugge M."/>
            <person name="Basse C.W."/>
            <person name="Steinberg G."/>
            <person name="Ibeas J.I."/>
            <person name="Holloman W."/>
            <person name="Guzman P."/>
            <person name="Farman M."/>
            <person name="Stajich J.E."/>
            <person name="Sentandreu R."/>
            <person name="Gonzalez-Prieto J.M."/>
            <person name="Kennell J.C."/>
            <person name="Molina L."/>
            <person name="Schirawski J."/>
            <person name="Mendoza-Mendoza A."/>
            <person name="Greilinger D."/>
            <person name="Munch K."/>
            <person name="Rossel N."/>
            <person name="Scherer M."/>
            <person name="Vranes M."/>
            <person name="Ladendorf O."/>
            <person name="Vincon V."/>
            <person name="Fuchs U."/>
            <person name="Sandrock B."/>
            <person name="Meng S."/>
            <person name="Ho E.C."/>
            <person name="Cahill M.J."/>
            <person name="Boyce K.J."/>
            <person name="Klose J."/>
            <person name="Klosterman S.J."/>
            <person name="Deelstra H.J."/>
            <person name="Ortiz-Castellanos L."/>
            <person name="Li W."/>
            <person name="Sanchez-Alonso P."/>
            <person name="Schreier P.H."/>
            <person name="Hauser-Hahn I."/>
            <person name="Vaupel M."/>
            <person name="Koopmann E."/>
            <person name="Friedrich G."/>
            <person name="Voss H."/>
            <person name="Schluter T."/>
            <person name="Margolis J."/>
            <person name="Platt D."/>
            <person name="Swimmer C."/>
            <person name="Gnirke A."/>
            <person name="Chen F."/>
            <person name="Vysotskaia V."/>
            <person name="Mannhaupt G."/>
            <person name="Guldener U."/>
            <person name="Munsterkotter M."/>
            <person name="Haase D."/>
            <person name="Oesterheld M."/>
            <person name="Mewes H.W."/>
            <person name="Mauceli E.W."/>
            <person name="DeCaprio D."/>
            <person name="Wade C.M."/>
            <person name="Butler J."/>
            <person name="Young S."/>
            <person name="Jaffe D.B."/>
            <person name="Calvo S."/>
            <person name="Nusbaum C."/>
            <person name="Galagan J."/>
            <person name="Birren B.W."/>
        </authorList>
    </citation>
    <scope>NUCLEOTIDE SEQUENCE [LARGE SCALE GENOMIC DNA]</scope>
    <source>
        <strain evidence="19">DSM 14603 / FGSC 9021 / UM521</strain>
    </source>
</reference>
<evidence type="ECO:0000256" key="13">
    <source>
        <dbReference type="PIRSR" id="PIRSR000168-1"/>
    </source>
</evidence>
<dbReference type="GO" id="GO:0071949">
    <property type="term" value="F:FAD binding"/>
    <property type="evidence" value="ECO:0007669"/>
    <property type="project" value="InterPro"/>
</dbReference>
<feature type="domain" description="Acyl-CoA oxidase C-alpha1" evidence="17">
    <location>
        <begin position="288"/>
        <end position="444"/>
    </location>
</feature>
<dbReference type="FunFam" id="1.20.140.10:FF:000013">
    <property type="entry name" value="Acyl-coenzyme A oxidase"/>
    <property type="match status" value="1"/>
</dbReference>
<accession>A0A0D1E468</accession>
<comment type="cofactor">
    <cofactor evidence="2">
        <name>FAD</name>
        <dbReference type="ChEBI" id="CHEBI:57692"/>
    </cofactor>
</comment>
<name>A0A0D1E468_MYCMD</name>
<evidence type="ECO:0000256" key="14">
    <source>
        <dbReference type="PIRSR" id="PIRSR000168-2"/>
    </source>
</evidence>
<proteinExistence type="inferred from homology"/>
<comment type="subcellular location">
    <subcellularLocation>
        <location evidence="3">Peroxisome</location>
    </subcellularLocation>
</comment>
<dbReference type="Pfam" id="PF01756">
    <property type="entry name" value="ACOX"/>
    <property type="match status" value="1"/>
</dbReference>
<keyword evidence="8" id="KW-0276">Fatty acid metabolism</keyword>
<dbReference type="FunFam" id="1.20.140.10:FF:000015">
    <property type="entry name" value="Acyl-coenzyme A oxidase"/>
    <property type="match status" value="1"/>
</dbReference>
<dbReference type="FunFam" id="2.40.110.10:FF:000052">
    <property type="entry name" value="Acyl-coenzyme A oxidase"/>
    <property type="match status" value="1"/>
</dbReference>
<dbReference type="InParanoid" id="A0A0D1E468"/>
<dbReference type="GO" id="GO:0005504">
    <property type="term" value="F:fatty acid binding"/>
    <property type="evidence" value="ECO:0000318"/>
    <property type="project" value="GO_Central"/>
</dbReference>
<dbReference type="OMA" id="WNMYNVL"/>
<evidence type="ECO:0000313" key="19">
    <source>
        <dbReference type="Proteomes" id="UP000000561"/>
    </source>
</evidence>
<dbReference type="InterPro" id="IPR002655">
    <property type="entry name" value="Acyl-CoA_oxidase_C"/>
</dbReference>
<comment type="pathway">
    <text evidence="4">Lipid metabolism; peroxisomal fatty acid beta-oxidation.</text>
</comment>
<dbReference type="eggNOG" id="KOG0136">
    <property type="taxonomic scope" value="Eukaryota"/>
</dbReference>
<dbReference type="AlphaFoldDB" id="A0A0D1E468"/>
<evidence type="ECO:0000256" key="10">
    <source>
        <dbReference type="ARBA" id="ARBA00023098"/>
    </source>
</evidence>
<feature type="binding site" evidence="14">
    <location>
        <position position="188"/>
    </location>
    <ligand>
        <name>FAD</name>
        <dbReference type="ChEBI" id="CHEBI:57692"/>
    </ligand>
</feature>
<feature type="binding site" evidence="14">
    <location>
        <position position="149"/>
    </location>
    <ligand>
        <name>FAD</name>
        <dbReference type="ChEBI" id="CHEBI:57692"/>
    </ligand>
</feature>
<dbReference type="InterPro" id="IPR055060">
    <property type="entry name" value="ACOX_C_alpha1"/>
</dbReference>
<evidence type="ECO:0000256" key="8">
    <source>
        <dbReference type="ARBA" id="ARBA00022832"/>
    </source>
</evidence>
<dbReference type="GO" id="GO:0005777">
    <property type="term" value="C:peroxisome"/>
    <property type="evidence" value="ECO:0000318"/>
    <property type="project" value="GO_Central"/>
</dbReference>
<evidence type="ECO:0000259" key="16">
    <source>
        <dbReference type="Pfam" id="PF14749"/>
    </source>
</evidence>
<dbReference type="OrthoDB" id="538336at2759"/>
<keyword evidence="19" id="KW-1185">Reference proteome</keyword>
<evidence type="ECO:0000313" key="18">
    <source>
        <dbReference type="EMBL" id="KIS70884.1"/>
    </source>
</evidence>
<dbReference type="GeneID" id="23562880"/>
<dbReference type="GO" id="GO:0003997">
    <property type="term" value="F:acyl-CoA oxidase activity"/>
    <property type="evidence" value="ECO:0000318"/>
    <property type="project" value="GO_Central"/>
</dbReference>
<evidence type="ECO:0000256" key="7">
    <source>
        <dbReference type="ARBA" id="ARBA00022827"/>
    </source>
</evidence>
<keyword evidence="6 12" id="KW-0285">Flavoprotein</keyword>
<keyword evidence="7 12" id="KW-0274">FAD</keyword>
<evidence type="ECO:0000256" key="6">
    <source>
        <dbReference type="ARBA" id="ARBA00022630"/>
    </source>
</evidence>
<evidence type="ECO:0000256" key="2">
    <source>
        <dbReference type="ARBA" id="ARBA00001974"/>
    </source>
</evidence>
<feature type="domain" description="Acyl-coenzyme A oxidase N-terminal" evidence="16">
    <location>
        <begin position="26"/>
        <end position="140"/>
    </location>
</feature>
<dbReference type="InterPro" id="IPR037069">
    <property type="entry name" value="AcylCoA_DH/ox_N_sf"/>
</dbReference>
<dbReference type="STRING" id="237631.A0A0D1E468"/>
<keyword evidence="9" id="KW-0560">Oxidoreductase</keyword>
<dbReference type="EMBL" id="CM003142">
    <property type="protein sequence ID" value="KIS70884.1"/>
    <property type="molecule type" value="Genomic_DNA"/>
</dbReference>
<dbReference type="InterPro" id="IPR029320">
    <property type="entry name" value="Acyl-CoA_ox_N"/>
</dbReference>
<dbReference type="Gene3D" id="1.10.540.10">
    <property type="entry name" value="Acyl-CoA dehydrogenase/oxidase, N-terminal domain"/>
    <property type="match status" value="1"/>
</dbReference>
<gene>
    <name evidence="18" type="ORF">UMAG_02028</name>
</gene>
<dbReference type="PIRSF" id="PIRSF000168">
    <property type="entry name" value="Acyl-CoA_oxidase"/>
    <property type="match status" value="1"/>
</dbReference>
<dbReference type="GO" id="GO:0033540">
    <property type="term" value="P:fatty acid beta-oxidation using acyl-CoA oxidase"/>
    <property type="evidence" value="ECO:0000318"/>
    <property type="project" value="GO_Central"/>
</dbReference>
<feature type="domain" description="Acyl-CoA oxidase C-terminal" evidence="15">
    <location>
        <begin position="501"/>
        <end position="682"/>
    </location>
</feature>
<evidence type="ECO:0000256" key="9">
    <source>
        <dbReference type="ARBA" id="ARBA00023002"/>
    </source>
</evidence>
<dbReference type="InterPro" id="IPR009100">
    <property type="entry name" value="AcylCoA_DH/oxidase_NM_dom_sf"/>
</dbReference>
<dbReference type="InterPro" id="IPR046373">
    <property type="entry name" value="Acyl-CoA_Oxase/DH_mid-dom_sf"/>
</dbReference>
<organism evidence="18 19">
    <name type="scientific">Mycosarcoma maydis</name>
    <name type="common">Corn smut fungus</name>
    <name type="synonym">Ustilago maydis</name>
    <dbReference type="NCBI Taxonomy" id="5270"/>
    <lineage>
        <taxon>Eukaryota</taxon>
        <taxon>Fungi</taxon>
        <taxon>Dikarya</taxon>
        <taxon>Basidiomycota</taxon>
        <taxon>Ustilaginomycotina</taxon>
        <taxon>Ustilaginomycetes</taxon>
        <taxon>Ustilaginales</taxon>
        <taxon>Ustilaginaceae</taxon>
        <taxon>Mycosarcoma</taxon>
    </lineage>
</organism>
<keyword evidence="10" id="KW-0443">Lipid metabolism</keyword>
<feature type="active site" description="Proton acceptor" evidence="13">
    <location>
        <position position="436"/>
    </location>
</feature>
<dbReference type="PANTHER" id="PTHR10909:SF250">
    <property type="entry name" value="PEROXISOMAL ACYL-COENZYME A OXIDASE 1"/>
    <property type="match status" value="1"/>
</dbReference>
<dbReference type="UniPathway" id="UPA00661"/>
<dbReference type="Gene3D" id="2.40.110.10">
    <property type="entry name" value="Butyryl-CoA Dehydrogenase, subunit A, domain 2"/>
    <property type="match status" value="1"/>
</dbReference>
<evidence type="ECO:0000256" key="4">
    <source>
        <dbReference type="ARBA" id="ARBA00004846"/>
    </source>
</evidence>
<dbReference type="Pfam" id="PF22924">
    <property type="entry name" value="ACOX_C_alpha1"/>
    <property type="match status" value="1"/>
</dbReference>
<dbReference type="SUPFAM" id="SSF47203">
    <property type="entry name" value="Acyl-CoA dehydrogenase C-terminal domain-like"/>
    <property type="match status" value="2"/>
</dbReference>
<dbReference type="VEuPathDB" id="FungiDB:UMAG_02028"/>
<evidence type="ECO:0000256" key="3">
    <source>
        <dbReference type="ARBA" id="ARBA00004275"/>
    </source>
</evidence>
<comment type="catalytic activity">
    <reaction evidence="1">
        <text>a 2,3-saturated acyl-CoA + O2 = a (2E)-enoyl-CoA + H2O2</text>
        <dbReference type="Rhea" id="RHEA:38959"/>
        <dbReference type="ChEBI" id="CHEBI:15379"/>
        <dbReference type="ChEBI" id="CHEBI:16240"/>
        <dbReference type="ChEBI" id="CHEBI:58856"/>
        <dbReference type="ChEBI" id="CHEBI:65111"/>
        <dbReference type="EC" id="1.3.3.6"/>
    </reaction>
</comment>
<evidence type="ECO:0000256" key="5">
    <source>
        <dbReference type="ARBA" id="ARBA00006288"/>
    </source>
</evidence>
<evidence type="ECO:0000256" key="1">
    <source>
        <dbReference type="ARBA" id="ARBA00001201"/>
    </source>
</evidence>
<protein>
    <recommendedName>
        <fullName evidence="12">Acyl-coenzyme A oxidase</fullName>
    </recommendedName>
</protein>
<evidence type="ECO:0000256" key="11">
    <source>
        <dbReference type="ARBA" id="ARBA00023140"/>
    </source>
</evidence>
<comment type="similarity">
    <text evidence="5 12">Belongs to the acyl-CoA oxidase family.</text>
</comment>
<dbReference type="GO" id="GO:0050660">
    <property type="term" value="F:flavin adenine dinucleotide binding"/>
    <property type="evidence" value="ECO:0000318"/>
    <property type="project" value="GO_Central"/>
</dbReference>
<evidence type="ECO:0000259" key="17">
    <source>
        <dbReference type="Pfam" id="PF22924"/>
    </source>
</evidence>
<evidence type="ECO:0000256" key="12">
    <source>
        <dbReference type="PIRNR" id="PIRNR000168"/>
    </source>
</evidence>
<dbReference type="Gene3D" id="1.20.140.10">
    <property type="entry name" value="Butyryl-CoA Dehydrogenase, subunit A, domain 3"/>
    <property type="match status" value="2"/>
</dbReference>
<dbReference type="SUPFAM" id="SSF56645">
    <property type="entry name" value="Acyl-CoA dehydrogenase NM domain-like"/>
    <property type="match status" value="1"/>
</dbReference>
<evidence type="ECO:0000259" key="15">
    <source>
        <dbReference type="Pfam" id="PF01756"/>
    </source>
</evidence>
<keyword evidence="11" id="KW-0576">Peroxisome</keyword>
<dbReference type="InterPro" id="IPR012258">
    <property type="entry name" value="Acyl-CoA_oxidase"/>
</dbReference>
<dbReference type="PANTHER" id="PTHR10909">
    <property type="entry name" value="ELECTRON TRANSPORT OXIDOREDUCTASE"/>
    <property type="match status" value="1"/>
</dbReference>
<dbReference type="RefSeq" id="XP_011387934.1">
    <property type="nucleotide sequence ID" value="XM_011389632.1"/>
</dbReference>
<dbReference type="Proteomes" id="UP000000561">
    <property type="component" value="Chromosome 3"/>
</dbReference>
<dbReference type="InterPro" id="IPR036250">
    <property type="entry name" value="AcylCo_DH-like_C"/>
</dbReference>
<dbReference type="KEGG" id="uma:UMAG_02028"/>